<name>A0A238J3H7_9RHOB</name>
<dbReference type="PRINTS" id="PR01590">
    <property type="entry name" value="HTHFIS"/>
</dbReference>
<evidence type="ECO:0000313" key="2">
    <source>
        <dbReference type="EMBL" id="SMX25289.1"/>
    </source>
</evidence>
<dbReference type="GO" id="GO:0043565">
    <property type="term" value="F:sequence-specific DNA binding"/>
    <property type="evidence" value="ECO:0007669"/>
    <property type="project" value="InterPro"/>
</dbReference>
<dbReference type="InterPro" id="IPR002197">
    <property type="entry name" value="HTH_Fis"/>
</dbReference>
<dbReference type="OrthoDB" id="5499170at2"/>
<evidence type="ECO:0000259" key="1">
    <source>
        <dbReference type="Pfam" id="PF02954"/>
    </source>
</evidence>
<protein>
    <submittedName>
        <fullName evidence="2">Global DNA-binding transcriptional dual regulator Fis</fullName>
    </submittedName>
</protein>
<dbReference type="Pfam" id="PF02954">
    <property type="entry name" value="HTH_8"/>
    <property type="match status" value="1"/>
</dbReference>
<dbReference type="AlphaFoldDB" id="A0A238J3H7"/>
<sequence length="163" mass="17860">MLGKEGCGTAAIECSVNTTIVHNYFETNIVVSDRGNVLSSQTILKKVIVDDSQEQDVPDIEKGTSLSGPRTLSGPAFSIVLEEKISKEKSSEAGLQNSFDISKIIAQIGRKSLRELSDEVRNEVEKVCIKSAIQTCRGNKVLAANLLGVSRQTLYQKLRKFMK</sequence>
<proteinExistence type="predicted"/>
<keyword evidence="3" id="KW-1185">Reference proteome</keyword>
<dbReference type="RefSeq" id="WP_093975486.1">
    <property type="nucleotide sequence ID" value="NZ_FXXQ01000014.1"/>
</dbReference>
<reference evidence="3" key="1">
    <citation type="submission" date="2017-05" db="EMBL/GenBank/DDBJ databases">
        <authorList>
            <person name="Rodrigo-Torres L."/>
            <person name="Arahal R. D."/>
            <person name="Lucena T."/>
        </authorList>
    </citation>
    <scope>NUCLEOTIDE SEQUENCE [LARGE SCALE GENOMIC DNA]</scope>
    <source>
        <strain evidence="3">CECT 8489</strain>
    </source>
</reference>
<organism evidence="2 3">
    <name type="scientific">Boseongicola aestuarii</name>
    <dbReference type="NCBI Taxonomy" id="1470561"/>
    <lineage>
        <taxon>Bacteria</taxon>
        <taxon>Pseudomonadati</taxon>
        <taxon>Pseudomonadota</taxon>
        <taxon>Alphaproteobacteria</taxon>
        <taxon>Rhodobacterales</taxon>
        <taxon>Paracoccaceae</taxon>
        <taxon>Boseongicola</taxon>
    </lineage>
</organism>
<dbReference type="EMBL" id="FXXQ01000014">
    <property type="protein sequence ID" value="SMX25289.1"/>
    <property type="molecule type" value="Genomic_DNA"/>
</dbReference>
<dbReference type="SUPFAM" id="SSF46689">
    <property type="entry name" value="Homeodomain-like"/>
    <property type="match status" value="1"/>
</dbReference>
<keyword evidence="2" id="KW-0238">DNA-binding</keyword>
<dbReference type="Proteomes" id="UP000201838">
    <property type="component" value="Unassembled WGS sequence"/>
</dbReference>
<feature type="domain" description="DNA binding HTH" evidence="1">
    <location>
        <begin position="122"/>
        <end position="161"/>
    </location>
</feature>
<dbReference type="InterPro" id="IPR009057">
    <property type="entry name" value="Homeodomain-like_sf"/>
</dbReference>
<accession>A0A238J3H7</accession>
<evidence type="ECO:0000313" key="3">
    <source>
        <dbReference type="Proteomes" id="UP000201838"/>
    </source>
</evidence>
<gene>
    <name evidence="2" type="ORF">BOA8489_03428</name>
</gene>
<dbReference type="Gene3D" id="1.10.10.60">
    <property type="entry name" value="Homeodomain-like"/>
    <property type="match status" value="1"/>
</dbReference>